<dbReference type="InterPro" id="IPR013203">
    <property type="entry name" value="Leader_Arg2_CPA1"/>
</dbReference>
<dbReference type="Pfam" id="PF08252">
    <property type="entry name" value="Leader_CPA1"/>
    <property type="match status" value="1"/>
</dbReference>
<accession>A0A5N6KHC9</accession>
<organism evidence="1 2">
    <name type="scientific">Monilinia laxa</name>
    <name type="common">Brown rot fungus</name>
    <name type="synonym">Sclerotinia laxa</name>
    <dbReference type="NCBI Taxonomy" id="61186"/>
    <lineage>
        <taxon>Eukaryota</taxon>
        <taxon>Fungi</taxon>
        <taxon>Dikarya</taxon>
        <taxon>Ascomycota</taxon>
        <taxon>Pezizomycotina</taxon>
        <taxon>Leotiomycetes</taxon>
        <taxon>Helotiales</taxon>
        <taxon>Sclerotiniaceae</taxon>
        <taxon>Monilinia</taxon>
    </lineage>
</organism>
<proteinExistence type="predicted"/>
<comment type="caution">
    <text evidence="1">The sequence shown here is derived from an EMBL/GenBank/DDBJ whole genome shotgun (WGS) entry which is preliminary data.</text>
</comment>
<evidence type="ECO:0000313" key="2">
    <source>
        <dbReference type="Proteomes" id="UP000326757"/>
    </source>
</evidence>
<sequence length="117" mass="13262">MRKRNIVFYQRRPFNLFALIIFFSLVPPSLPIPSLSVKSHYHTVTLSLQNSKISTTPQFSLPTSINCFYTTTSQSFTSSSSTDLSDTNRKVARMSGRSSVFTSQDYISDHIWKASVN</sequence>
<protein>
    <submittedName>
        <fullName evidence="1">Uncharacterized protein</fullName>
    </submittedName>
</protein>
<dbReference type="Proteomes" id="UP000326757">
    <property type="component" value="Unassembled WGS sequence"/>
</dbReference>
<keyword evidence="2" id="KW-1185">Reference proteome</keyword>
<evidence type="ECO:0000313" key="1">
    <source>
        <dbReference type="EMBL" id="KAB8302991.1"/>
    </source>
</evidence>
<dbReference type="AlphaFoldDB" id="A0A5N6KHC9"/>
<gene>
    <name evidence="1" type="ORF">EYC80_006300</name>
</gene>
<name>A0A5N6KHC9_MONLA</name>
<reference evidence="1 2" key="1">
    <citation type="submission" date="2019-06" db="EMBL/GenBank/DDBJ databases">
        <title>Genome Sequence of the Brown Rot Fungal Pathogen Monilinia laxa.</title>
        <authorList>
            <person name="De Miccolis Angelini R.M."/>
            <person name="Landi L."/>
            <person name="Abate D."/>
            <person name="Pollastro S."/>
            <person name="Romanazzi G."/>
            <person name="Faretra F."/>
        </authorList>
    </citation>
    <scope>NUCLEOTIDE SEQUENCE [LARGE SCALE GENOMIC DNA]</scope>
    <source>
        <strain evidence="1 2">Mlax316</strain>
    </source>
</reference>
<dbReference type="EMBL" id="VIGI01000003">
    <property type="protein sequence ID" value="KAB8302991.1"/>
    <property type="molecule type" value="Genomic_DNA"/>
</dbReference>